<dbReference type="GeneID" id="93428872"/>
<name>A0A096AWR9_9BURK</name>
<keyword evidence="5 9" id="KW-0812">Transmembrane</keyword>
<organism evidence="12 13">
    <name type="scientific">Oligella urethralis DNF00040</name>
    <dbReference type="NCBI Taxonomy" id="1401065"/>
    <lineage>
        <taxon>Bacteria</taxon>
        <taxon>Pseudomonadati</taxon>
        <taxon>Pseudomonadota</taxon>
        <taxon>Betaproteobacteria</taxon>
        <taxon>Burkholderiales</taxon>
        <taxon>Alcaligenaceae</taxon>
        <taxon>Oligella</taxon>
    </lineage>
</organism>
<comment type="subcellular location">
    <subcellularLocation>
        <location evidence="1 9">Cell outer membrane</location>
        <topology evidence="1 9">Multi-pass membrane protein</topology>
    </subcellularLocation>
</comment>
<feature type="chain" id="PRO_5001924234" description="TonB-dependent receptor plug domain-containing protein" evidence="10">
    <location>
        <begin position="24"/>
        <end position="264"/>
    </location>
</feature>
<keyword evidence="7" id="KW-0675">Receptor</keyword>
<dbReference type="Pfam" id="PF07715">
    <property type="entry name" value="Plug"/>
    <property type="match status" value="1"/>
</dbReference>
<accession>A0A096AWR9</accession>
<dbReference type="InterPro" id="IPR012910">
    <property type="entry name" value="Plug_dom"/>
</dbReference>
<evidence type="ECO:0000256" key="6">
    <source>
        <dbReference type="ARBA" id="ARBA00023136"/>
    </source>
</evidence>
<evidence type="ECO:0000256" key="8">
    <source>
        <dbReference type="ARBA" id="ARBA00023237"/>
    </source>
</evidence>
<dbReference type="InterPro" id="IPR036942">
    <property type="entry name" value="Beta-barrel_TonB_sf"/>
</dbReference>
<dbReference type="GO" id="GO:0009279">
    <property type="term" value="C:cell outer membrane"/>
    <property type="evidence" value="ECO:0007669"/>
    <property type="project" value="UniProtKB-SubCell"/>
</dbReference>
<dbReference type="PANTHER" id="PTHR30069">
    <property type="entry name" value="TONB-DEPENDENT OUTER MEMBRANE RECEPTOR"/>
    <property type="match status" value="1"/>
</dbReference>
<dbReference type="EMBL" id="JRNI01000094">
    <property type="protein sequence ID" value="KGF25454.1"/>
    <property type="molecule type" value="Genomic_DNA"/>
</dbReference>
<dbReference type="InterPro" id="IPR039426">
    <property type="entry name" value="TonB-dep_rcpt-like"/>
</dbReference>
<dbReference type="PANTHER" id="PTHR30069:SF41">
    <property type="entry name" value="HEME_HEMOPEXIN UTILIZATION PROTEIN C"/>
    <property type="match status" value="1"/>
</dbReference>
<dbReference type="eggNOG" id="COG4771">
    <property type="taxonomic scope" value="Bacteria"/>
</dbReference>
<evidence type="ECO:0000256" key="7">
    <source>
        <dbReference type="ARBA" id="ARBA00023170"/>
    </source>
</evidence>
<dbReference type="RefSeq" id="WP_048767602.1">
    <property type="nucleotide sequence ID" value="NZ_JRNI01000094.1"/>
</dbReference>
<feature type="signal peptide" evidence="10">
    <location>
        <begin position="1"/>
        <end position="23"/>
    </location>
</feature>
<evidence type="ECO:0000313" key="13">
    <source>
        <dbReference type="Proteomes" id="UP000029629"/>
    </source>
</evidence>
<dbReference type="Gene3D" id="2.170.130.10">
    <property type="entry name" value="TonB-dependent receptor, plug domain"/>
    <property type="match status" value="1"/>
</dbReference>
<dbReference type="GO" id="GO:0044718">
    <property type="term" value="P:siderophore transmembrane transport"/>
    <property type="evidence" value="ECO:0007669"/>
    <property type="project" value="TreeGrafter"/>
</dbReference>
<evidence type="ECO:0000256" key="9">
    <source>
        <dbReference type="PROSITE-ProRule" id="PRU01360"/>
    </source>
</evidence>
<evidence type="ECO:0000256" key="10">
    <source>
        <dbReference type="SAM" id="SignalP"/>
    </source>
</evidence>
<evidence type="ECO:0000256" key="3">
    <source>
        <dbReference type="ARBA" id="ARBA00022448"/>
    </source>
</evidence>
<keyword evidence="10" id="KW-0732">Signal</keyword>
<dbReference type="OrthoDB" id="9790771at2"/>
<evidence type="ECO:0000256" key="5">
    <source>
        <dbReference type="ARBA" id="ARBA00022692"/>
    </source>
</evidence>
<keyword evidence="4 9" id="KW-1134">Transmembrane beta strand</keyword>
<proteinExistence type="inferred from homology"/>
<keyword evidence="3 9" id="KW-0813">Transport</keyword>
<reference evidence="12 13" key="1">
    <citation type="submission" date="2014-07" db="EMBL/GenBank/DDBJ databases">
        <authorList>
            <person name="McCorrison J."/>
            <person name="Sanka R."/>
            <person name="Torralba M."/>
            <person name="Gillis M."/>
            <person name="Haft D.H."/>
            <person name="Methe B."/>
            <person name="Sutton G."/>
            <person name="Nelson K.E."/>
        </authorList>
    </citation>
    <scope>NUCLEOTIDE SEQUENCE [LARGE SCALE GENOMIC DNA]</scope>
    <source>
        <strain evidence="12 13">DNF00040</strain>
    </source>
</reference>
<dbReference type="SUPFAM" id="SSF56935">
    <property type="entry name" value="Porins"/>
    <property type="match status" value="1"/>
</dbReference>
<evidence type="ECO:0000256" key="1">
    <source>
        <dbReference type="ARBA" id="ARBA00004571"/>
    </source>
</evidence>
<evidence type="ECO:0000256" key="2">
    <source>
        <dbReference type="ARBA" id="ARBA00009810"/>
    </source>
</evidence>
<evidence type="ECO:0000256" key="4">
    <source>
        <dbReference type="ARBA" id="ARBA00022452"/>
    </source>
</evidence>
<feature type="domain" description="TonB-dependent receptor plug" evidence="11">
    <location>
        <begin position="47"/>
        <end position="147"/>
    </location>
</feature>
<comment type="similarity">
    <text evidence="2 9">Belongs to the TonB-dependent receptor family.</text>
</comment>
<evidence type="ECO:0000313" key="12">
    <source>
        <dbReference type="EMBL" id="KGF25454.1"/>
    </source>
</evidence>
<keyword evidence="8 9" id="KW-0998">Cell outer membrane</keyword>
<keyword evidence="13" id="KW-1185">Reference proteome</keyword>
<comment type="caution">
    <text evidence="12">The sequence shown here is derived from an EMBL/GenBank/DDBJ whole genome shotgun (WGS) entry which is preliminary data.</text>
</comment>
<protein>
    <recommendedName>
        <fullName evidence="11">TonB-dependent receptor plug domain-containing protein</fullName>
    </recommendedName>
</protein>
<sequence>MSTKPSLLSLCLMGGLGSISAFAQAQTNTAESAEVFQLPNVVVTTTEPATQKTISRDDIQLKQANSIADVLSNEPSISVGGGARNAQRFYLRGIDSGNLNVTIDGATQGRSLHQHRGNIGSIDPQLLKRVTIQPGPRADAGPGALGGSVRFETVDAQDLLKGDRKAGFIAKTGYATADKAKQGGLTLYGLVADRIGLLAHIGAVNREDYREGGGQRTPNSAGQDRDYMLKLSLIEQYGHSLRIGASRSQNTGLYLFGSIGSDMG</sequence>
<gene>
    <name evidence="12" type="ORF">HMPREF2130_11155</name>
</gene>
<dbReference type="Proteomes" id="UP000029629">
    <property type="component" value="Unassembled WGS sequence"/>
</dbReference>
<evidence type="ECO:0000259" key="11">
    <source>
        <dbReference type="Pfam" id="PF07715"/>
    </source>
</evidence>
<keyword evidence="6 9" id="KW-0472">Membrane</keyword>
<dbReference type="InterPro" id="IPR037066">
    <property type="entry name" value="Plug_dom_sf"/>
</dbReference>
<dbReference type="Gene3D" id="2.40.170.20">
    <property type="entry name" value="TonB-dependent receptor, beta-barrel domain"/>
    <property type="match status" value="1"/>
</dbReference>
<dbReference type="AlphaFoldDB" id="A0A096AWR9"/>
<dbReference type="PROSITE" id="PS52016">
    <property type="entry name" value="TONB_DEPENDENT_REC_3"/>
    <property type="match status" value="1"/>
</dbReference>
<dbReference type="GO" id="GO:0015344">
    <property type="term" value="F:siderophore uptake transmembrane transporter activity"/>
    <property type="evidence" value="ECO:0007669"/>
    <property type="project" value="TreeGrafter"/>
</dbReference>